<evidence type="ECO:0000313" key="4">
    <source>
        <dbReference type="EMBL" id="BAA16626.1"/>
    </source>
</evidence>
<keyword evidence="1 2" id="KW-0238">DNA-binding</keyword>
<dbReference type="InterPro" id="IPR050109">
    <property type="entry name" value="HTH-type_TetR-like_transc_reg"/>
</dbReference>
<dbReference type="eggNOG" id="COG1309">
    <property type="taxonomic scope" value="Bacteria"/>
</dbReference>
<sequence>MLNPSTMPAKLTKAEQTRRTRRAILDRARHLFATKGYAATGTEEIISELAITRGALYHQFGDKRGLFKAVIVEAYEEITDYIQTKVQPLDNNWQQLIVGCRAFLEVAQQDELRRLVFVEAPAVLAADDLTEIDQYGFGLLHGSIQTAVSEGELDAVDAEGFAHLVNGSLNELAAWVAQSNDPERLTTAQCLVETLLVRHHHYG</sequence>
<dbReference type="InterPro" id="IPR036271">
    <property type="entry name" value="Tet_transcr_reg_TetR-rel_C_sf"/>
</dbReference>
<dbReference type="PhylomeDB" id="P72624"/>
<dbReference type="Pfam" id="PF00440">
    <property type="entry name" value="TetR_N"/>
    <property type="match status" value="1"/>
</dbReference>
<feature type="domain" description="HTH tetR-type" evidence="3">
    <location>
        <begin position="18"/>
        <end position="78"/>
    </location>
</feature>
<dbReference type="EnsemblBacteria" id="BAA16626">
    <property type="protein sequence ID" value="BAA16626"/>
    <property type="gene ID" value="BAA16626"/>
</dbReference>
<organism evidence="4 5">
    <name type="scientific">Synechocystis sp. (strain ATCC 27184 / PCC 6803 / Kazusa)</name>
    <dbReference type="NCBI Taxonomy" id="1111708"/>
    <lineage>
        <taxon>Bacteria</taxon>
        <taxon>Bacillati</taxon>
        <taxon>Cyanobacteriota</taxon>
        <taxon>Cyanophyceae</taxon>
        <taxon>Synechococcales</taxon>
        <taxon>Merismopediaceae</taxon>
        <taxon>Synechocystis</taxon>
    </lineage>
</organism>
<dbReference type="KEGG" id="syn:sll1392"/>
<reference evidence="4 5" key="2">
    <citation type="journal article" date="1996" name="DNA Res.">
        <title>Sequence analysis of the genome of the unicellular cyanobacterium Synechocystis sp. strain PCC6803. II. Sequence determination of the entire genome and assignment of potential protein-coding regions.</title>
        <authorList>
            <person name="Kaneko T."/>
            <person name="Sato S."/>
            <person name="Kotani H."/>
            <person name="Tanaka A."/>
            <person name="Asamizu E."/>
            <person name="Nakamura Y."/>
            <person name="Miyajima N."/>
            <person name="Hirosawa M."/>
            <person name="Sugiura M."/>
            <person name="Sasamoto S."/>
            <person name="Kimura T."/>
            <person name="Hosouchi T."/>
            <person name="Matsuno A."/>
            <person name="Muraki A."/>
            <person name="Nakazaki N."/>
            <person name="Naruo K."/>
            <person name="Okumura S."/>
            <person name="Shimpo S."/>
            <person name="Takeuchi C."/>
            <person name="Wada T."/>
            <person name="Watanabe A."/>
            <person name="Yamada M."/>
            <person name="Yasuda M."/>
            <person name="Tabata S."/>
        </authorList>
    </citation>
    <scope>NUCLEOTIDE SEQUENCE [LARGE SCALE GENOMIC DNA]</scope>
    <source>
        <strain evidence="5">ATCC 27184 / PCC 6803 / Kazusa</strain>
    </source>
</reference>
<dbReference type="SUPFAM" id="SSF48498">
    <property type="entry name" value="Tetracyclin repressor-like, C-terminal domain"/>
    <property type="match status" value="1"/>
</dbReference>
<reference evidence="4 5" key="1">
    <citation type="journal article" date="1995" name="DNA Res.">
        <title>Sequence analysis of the genome of the unicellular cyanobacterium Synechocystis sp. strain PCC6803. I. Sequence features in the 1 Mb region from map positions 64% to 92% of the genome.</title>
        <authorList>
            <person name="Kaneko T."/>
            <person name="Tanaka A."/>
            <person name="Sato S."/>
            <person name="Kotani H."/>
            <person name="Sazuka T."/>
            <person name="Miyajima N."/>
            <person name="Sugiura M."/>
            <person name="Tabata S."/>
        </authorList>
    </citation>
    <scope>NUCLEOTIDE SEQUENCE [LARGE SCALE GENOMIC DNA]</scope>
    <source>
        <strain evidence="5">ATCC 27184 / PCC 6803 / Kazusa</strain>
    </source>
</reference>
<dbReference type="PROSITE" id="PS50977">
    <property type="entry name" value="HTH_TETR_2"/>
    <property type="match status" value="1"/>
</dbReference>
<evidence type="ECO:0000256" key="2">
    <source>
        <dbReference type="PROSITE-ProRule" id="PRU00335"/>
    </source>
</evidence>
<dbReference type="PANTHER" id="PTHR30055:SF226">
    <property type="entry name" value="HTH-TYPE TRANSCRIPTIONAL REGULATOR PKSA"/>
    <property type="match status" value="1"/>
</dbReference>
<dbReference type="AlphaFoldDB" id="P72624"/>
<dbReference type="GO" id="GO:0003700">
    <property type="term" value="F:DNA-binding transcription factor activity"/>
    <property type="evidence" value="ECO:0000318"/>
    <property type="project" value="GO_Central"/>
</dbReference>
<protein>
    <submittedName>
        <fullName evidence="4">Sll1392 protein</fullName>
    </submittedName>
</protein>
<gene>
    <name evidence="4" type="ordered locus">sll1392</name>
</gene>
<dbReference type="InterPro" id="IPR009057">
    <property type="entry name" value="Homeodomain-like_sf"/>
</dbReference>
<dbReference type="GO" id="GO:0000976">
    <property type="term" value="F:transcription cis-regulatory region binding"/>
    <property type="evidence" value="ECO:0000318"/>
    <property type="project" value="GO_Central"/>
</dbReference>
<dbReference type="InParanoid" id="P72624"/>
<name>P72624_SYNY3</name>
<dbReference type="Pfam" id="PF21351">
    <property type="entry name" value="TetR_C_41"/>
    <property type="match status" value="1"/>
</dbReference>
<dbReference type="InterPro" id="IPR049484">
    <property type="entry name" value="Rv0078-like_C"/>
</dbReference>
<dbReference type="GO" id="GO:0006355">
    <property type="term" value="P:regulation of DNA-templated transcription"/>
    <property type="evidence" value="ECO:0000318"/>
    <property type="project" value="GO_Central"/>
</dbReference>
<dbReference type="PIR" id="S74474">
    <property type="entry name" value="S74474"/>
</dbReference>
<evidence type="ECO:0000256" key="1">
    <source>
        <dbReference type="ARBA" id="ARBA00023125"/>
    </source>
</evidence>
<dbReference type="PRINTS" id="PR00455">
    <property type="entry name" value="HTHTETR"/>
</dbReference>
<dbReference type="SUPFAM" id="SSF46689">
    <property type="entry name" value="Homeodomain-like"/>
    <property type="match status" value="1"/>
</dbReference>
<keyword evidence="5" id="KW-1185">Reference proteome</keyword>
<dbReference type="EMBL" id="BA000022">
    <property type="protein sequence ID" value="BAA16626.1"/>
    <property type="molecule type" value="Genomic_DNA"/>
</dbReference>
<evidence type="ECO:0000313" key="5">
    <source>
        <dbReference type="Proteomes" id="UP000001425"/>
    </source>
</evidence>
<dbReference type="STRING" id="1148.gene:10497481"/>
<feature type="DNA-binding region" description="H-T-H motif" evidence="2">
    <location>
        <begin position="41"/>
        <end position="60"/>
    </location>
</feature>
<dbReference type="PANTHER" id="PTHR30055">
    <property type="entry name" value="HTH-TYPE TRANSCRIPTIONAL REGULATOR RUTR"/>
    <property type="match status" value="1"/>
</dbReference>
<dbReference type="PaxDb" id="1148-1651698"/>
<dbReference type="Proteomes" id="UP000001425">
    <property type="component" value="Chromosome"/>
</dbReference>
<proteinExistence type="predicted"/>
<dbReference type="InterPro" id="IPR001647">
    <property type="entry name" value="HTH_TetR"/>
</dbReference>
<dbReference type="Gene3D" id="1.10.357.10">
    <property type="entry name" value="Tetracycline Repressor, domain 2"/>
    <property type="match status" value="1"/>
</dbReference>
<evidence type="ECO:0000259" key="3">
    <source>
        <dbReference type="PROSITE" id="PS50977"/>
    </source>
</evidence>
<accession>P72624</accession>